<dbReference type="EMBL" id="KN824277">
    <property type="protein sequence ID" value="KIM34485.1"/>
    <property type="molecule type" value="Genomic_DNA"/>
</dbReference>
<protein>
    <submittedName>
        <fullName evidence="1">Uncharacterized protein</fullName>
    </submittedName>
</protein>
<sequence length="111" mass="11951">MVLSTLCNGNVQRTLAAIGGSSAKDLQAGTNRPPIHGTPGIERICKPSHSCLGAEALPLFSAMSHQHNEGLRQTVSIRAWVHLSVRQVSDWARIACVGRTRHPSYLLSLGE</sequence>
<reference evidence="2" key="2">
    <citation type="submission" date="2015-01" db="EMBL/GenBank/DDBJ databases">
        <title>Evolutionary Origins and Diversification of the Mycorrhizal Mutualists.</title>
        <authorList>
            <consortium name="DOE Joint Genome Institute"/>
            <consortium name="Mycorrhizal Genomics Consortium"/>
            <person name="Kohler A."/>
            <person name="Kuo A."/>
            <person name="Nagy L.G."/>
            <person name="Floudas D."/>
            <person name="Copeland A."/>
            <person name="Barry K.W."/>
            <person name="Cichocki N."/>
            <person name="Veneault-Fourrey C."/>
            <person name="LaButti K."/>
            <person name="Lindquist E.A."/>
            <person name="Lipzen A."/>
            <person name="Lundell T."/>
            <person name="Morin E."/>
            <person name="Murat C."/>
            <person name="Riley R."/>
            <person name="Ohm R."/>
            <person name="Sun H."/>
            <person name="Tunlid A."/>
            <person name="Henrissat B."/>
            <person name="Grigoriev I.V."/>
            <person name="Hibbett D.S."/>
            <person name="Martin F."/>
        </authorList>
    </citation>
    <scope>NUCLEOTIDE SEQUENCE [LARGE SCALE GENOMIC DNA]</scope>
    <source>
        <strain evidence="2">MAFF 305830</strain>
    </source>
</reference>
<reference evidence="1 2" key="1">
    <citation type="submission" date="2014-04" db="EMBL/GenBank/DDBJ databases">
        <authorList>
            <consortium name="DOE Joint Genome Institute"/>
            <person name="Kuo A."/>
            <person name="Zuccaro A."/>
            <person name="Kohler A."/>
            <person name="Nagy L.G."/>
            <person name="Floudas D."/>
            <person name="Copeland A."/>
            <person name="Barry K.W."/>
            <person name="Cichocki N."/>
            <person name="Veneault-Fourrey C."/>
            <person name="LaButti K."/>
            <person name="Lindquist E.A."/>
            <person name="Lipzen A."/>
            <person name="Lundell T."/>
            <person name="Morin E."/>
            <person name="Murat C."/>
            <person name="Sun H."/>
            <person name="Tunlid A."/>
            <person name="Henrissat B."/>
            <person name="Grigoriev I.V."/>
            <person name="Hibbett D.S."/>
            <person name="Martin F."/>
            <person name="Nordberg H.P."/>
            <person name="Cantor M.N."/>
            <person name="Hua S.X."/>
        </authorList>
    </citation>
    <scope>NUCLEOTIDE SEQUENCE [LARGE SCALE GENOMIC DNA]</scope>
    <source>
        <strain evidence="1 2">MAFF 305830</strain>
    </source>
</reference>
<name>A0A0C3BCD2_SERVB</name>
<gene>
    <name evidence="1" type="ORF">M408DRAFT_325879</name>
</gene>
<dbReference type="Proteomes" id="UP000054097">
    <property type="component" value="Unassembled WGS sequence"/>
</dbReference>
<evidence type="ECO:0000313" key="2">
    <source>
        <dbReference type="Proteomes" id="UP000054097"/>
    </source>
</evidence>
<dbReference type="HOGENOM" id="CLU_2159959_0_0_1"/>
<organism evidence="1 2">
    <name type="scientific">Serendipita vermifera MAFF 305830</name>
    <dbReference type="NCBI Taxonomy" id="933852"/>
    <lineage>
        <taxon>Eukaryota</taxon>
        <taxon>Fungi</taxon>
        <taxon>Dikarya</taxon>
        <taxon>Basidiomycota</taxon>
        <taxon>Agaricomycotina</taxon>
        <taxon>Agaricomycetes</taxon>
        <taxon>Sebacinales</taxon>
        <taxon>Serendipitaceae</taxon>
        <taxon>Serendipita</taxon>
    </lineage>
</organism>
<evidence type="ECO:0000313" key="1">
    <source>
        <dbReference type="EMBL" id="KIM34485.1"/>
    </source>
</evidence>
<keyword evidence="2" id="KW-1185">Reference proteome</keyword>
<dbReference type="AlphaFoldDB" id="A0A0C3BCD2"/>
<accession>A0A0C3BCD2</accession>
<proteinExistence type="predicted"/>